<proteinExistence type="predicted"/>
<organism evidence="1 2">
    <name type="scientific">Cystoisospora suis</name>
    <dbReference type="NCBI Taxonomy" id="483139"/>
    <lineage>
        <taxon>Eukaryota</taxon>
        <taxon>Sar</taxon>
        <taxon>Alveolata</taxon>
        <taxon>Apicomplexa</taxon>
        <taxon>Conoidasida</taxon>
        <taxon>Coccidia</taxon>
        <taxon>Eucoccidiorida</taxon>
        <taxon>Eimeriorina</taxon>
        <taxon>Sarcocystidae</taxon>
        <taxon>Cystoisospora</taxon>
    </lineage>
</organism>
<gene>
    <name evidence="1" type="ORF">CSUI_007558</name>
</gene>
<dbReference type="RefSeq" id="XP_067920321.1">
    <property type="nucleotide sequence ID" value="XM_068067703.1"/>
</dbReference>
<evidence type="ECO:0000313" key="2">
    <source>
        <dbReference type="Proteomes" id="UP000221165"/>
    </source>
</evidence>
<dbReference type="AlphaFoldDB" id="A0A2C6KQ32"/>
<accession>A0A2C6KQ32</accession>
<dbReference type="GeneID" id="94430914"/>
<reference evidence="1 2" key="1">
    <citation type="journal article" date="2017" name="Int. J. Parasitol.">
        <title>The genome of the protozoan parasite Cystoisospora suis and a reverse vaccinology approach to identify vaccine candidates.</title>
        <authorList>
            <person name="Palmieri N."/>
            <person name="Shrestha A."/>
            <person name="Ruttkowski B."/>
            <person name="Beck T."/>
            <person name="Vogl C."/>
            <person name="Tomley F."/>
            <person name="Blake D.P."/>
            <person name="Joachim A."/>
        </authorList>
    </citation>
    <scope>NUCLEOTIDE SEQUENCE [LARGE SCALE GENOMIC DNA]</scope>
    <source>
        <strain evidence="1 2">Wien I</strain>
    </source>
</reference>
<evidence type="ECO:0000313" key="1">
    <source>
        <dbReference type="EMBL" id="PHJ18615.1"/>
    </source>
</evidence>
<sequence>MVDVAKSLDFQLETSEKTKEILKDLGTTMTSLVVQEGDSIESLRNPTYSRIIELPNGELEIRRYDVREEMSSVREEDLGEPEESQPIKLRLPIHRRILLKYSSHYQAPVYLSDLLLHIERIYDYKTRFYDFASSSSLSRANGLERSGERP</sequence>
<dbReference type="OrthoDB" id="413590at2759"/>
<feature type="non-terminal residue" evidence="1">
    <location>
        <position position="150"/>
    </location>
</feature>
<keyword evidence="2" id="KW-1185">Reference proteome</keyword>
<name>A0A2C6KQ32_9APIC</name>
<protein>
    <submittedName>
        <fullName evidence="1">Uncharacterized protein</fullName>
    </submittedName>
</protein>
<dbReference type="Proteomes" id="UP000221165">
    <property type="component" value="Unassembled WGS sequence"/>
</dbReference>
<dbReference type="VEuPathDB" id="ToxoDB:CSUI_007558"/>
<comment type="caution">
    <text evidence="1">The sequence shown here is derived from an EMBL/GenBank/DDBJ whole genome shotgun (WGS) entry which is preliminary data.</text>
</comment>
<dbReference type="EMBL" id="MIGC01004012">
    <property type="protein sequence ID" value="PHJ18615.1"/>
    <property type="molecule type" value="Genomic_DNA"/>
</dbReference>